<dbReference type="Pfam" id="PF19420">
    <property type="entry name" value="DDAH_eukar"/>
    <property type="match status" value="1"/>
</dbReference>
<dbReference type="EMBL" id="CACRXK020026180">
    <property type="protein sequence ID" value="CAB4040025.1"/>
    <property type="molecule type" value="Genomic_DNA"/>
</dbReference>
<dbReference type="GO" id="GO:0045429">
    <property type="term" value="P:positive regulation of nitric oxide biosynthetic process"/>
    <property type="evidence" value="ECO:0007669"/>
    <property type="project" value="TreeGrafter"/>
</dbReference>
<protein>
    <submittedName>
        <fullName evidence="3">Uncharacterized protein</fullName>
    </submittedName>
</protein>
<gene>
    <name evidence="3" type="ORF">PACLA_8A064673</name>
</gene>
<evidence type="ECO:0000256" key="1">
    <source>
        <dbReference type="ARBA" id="ARBA00008532"/>
    </source>
</evidence>
<reference evidence="3" key="1">
    <citation type="submission" date="2020-04" db="EMBL/GenBank/DDBJ databases">
        <authorList>
            <person name="Alioto T."/>
            <person name="Alioto T."/>
            <person name="Gomez Garrido J."/>
        </authorList>
    </citation>
    <scope>NUCLEOTIDE SEQUENCE</scope>
    <source>
        <strain evidence="3">A484AB</strain>
    </source>
</reference>
<dbReference type="GO" id="GO:0016403">
    <property type="term" value="F:dimethylargininase activity"/>
    <property type="evidence" value="ECO:0007669"/>
    <property type="project" value="TreeGrafter"/>
</dbReference>
<keyword evidence="2" id="KW-0378">Hydrolase</keyword>
<dbReference type="PANTHER" id="PTHR12737">
    <property type="entry name" value="DIMETHYLARGININE DIMETHYLAMINOHYDROLASE"/>
    <property type="match status" value="1"/>
</dbReference>
<dbReference type="SUPFAM" id="SSF55909">
    <property type="entry name" value="Pentein"/>
    <property type="match status" value="1"/>
</dbReference>
<evidence type="ECO:0000313" key="3">
    <source>
        <dbReference type="EMBL" id="CAB4040025.1"/>
    </source>
</evidence>
<sequence length="215" mass="23592">MADSWFHFTKAVVRRVSSRFAEGSLKLEEPEEAISLTKAKEQWTNYVAALKGLGLEIIEIEADDKSPDCVFIEDAAVVCDDTALITRPGHASRRGETVAVRKTLEKLGLKIIDMTDPALLDGGDVLFTGQELFVGLTSRTNKEGVESLAKAFPKYPVTAIDMAEEGNVFLPSKTTFPNLNPLTSIDCTLRRLSVSSIVPTIQLAVRKGQFMHFSC</sequence>
<dbReference type="GO" id="GO:0000052">
    <property type="term" value="P:citrulline metabolic process"/>
    <property type="evidence" value="ECO:0007669"/>
    <property type="project" value="TreeGrafter"/>
</dbReference>
<comment type="caution">
    <text evidence="3">The sequence shown here is derived from an EMBL/GenBank/DDBJ whole genome shotgun (WGS) entry which is preliminary data.</text>
</comment>
<dbReference type="Proteomes" id="UP001152795">
    <property type="component" value="Unassembled WGS sequence"/>
</dbReference>
<name>A0A7D9M062_PARCT</name>
<dbReference type="OrthoDB" id="10016839at2759"/>
<organism evidence="3 4">
    <name type="scientific">Paramuricea clavata</name>
    <name type="common">Red gorgonian</name>
    <name type="synonym">Violescent sea-whip</name>
    <dbReference type="NCBI Taxonomy" id="317549"/>
    <lineage>
        <taxon>Eukaryota</taxon>
        <taxon>Metazoa</taxon>
        <taxon>Cnidaria</taxon>
        <taxon>Anthozoa</taxon>
        <taxon>Octocorallia</taxon>
        <taxon>Malacalcyonacea</taxon>
        <taxon>Plexauridae</taxon>
        <taxon>Paramuricea</taxon>
    </lineage>
</organism>
<dbReference type="FunFam" id="3.75.10.10:FF:000004">
    <property type="entry name" value="N(G),N(G)-dimethylarginine dimethylaminohydrolase 1"/>
    <property type="match status" value="1"/>
</dbReference>
<evidence type="ECO:0000256" key="2">
    <source>
        <dbReference type="ARBA" id="ARBA00022801"/>
    </source>
</evidence>
<accession>A0A7D9M062</accession>
<dbReference type="AlphaFoldDB" id="A0A7D9M062"/>
<keyword evidence="4" id="KW-1185">Reference proteome</keyword>
<dbReference type="GO" id="GO:0016597">
    <property type="term" value="F:amino acid binding"/>
    <property type="evidence" value="ECO:0007669"/>
    <property type="project" value="TreeGrafter"/>
</dbReference>
<evidence type="ECO:0000313" key="4">
    <source>
        <dbReference type="Proteomes" id="UP001152795"/>
    </source>
</evidence>
<dbReference type="PANTHER" id="PTHR12737:SF9">
    <property type="entry name" value="DIMETHYLARGININASE"/>
    <property type="match status" value="1"/>
</dbReference>
<dbReference type="GO" id="GO:0006525">
    <property type="term" value="P:arginine metabolic process"/>
    <property type="evidence" value="ECO:0007669"/>
    <property type="project" value="TreeGrafter"/>
</dbReference>
<proteinExistence type="inferred from homology"/>
<dbReference type="Gene3D" id="3.75.10.10">
    <property type="entry name" value="L-arginine/glycine Amidinotransferase, Chain A"/>
    <property type="match status" value="1"/>
</dbReference>
<dbReference type="InterPro" id="IPR033199">
    <property type="entry name" value="DDAH-like"/>
</dbReference>
<comment type="similarity">
    <text evidence="1">Belongs to the DDAH family.</text>
</comment>